<dbReference type="Proteomes" id="UP000321863">
    <property type="component" value="Unassembled WGS sequence"/>
</dbReference>
<protein>
    <submittedName>
        <fullName evidence="1">Uncharacterized protein</fullName>
    </submittedName>
</protein>
<keyword evidence="2" id="KW-1185">Reference proteome</keyword>
<gene>
    <name evidence="1" type="ORF">CHA01nite_26100</name>
</gene>
<evidence type="ECO:0000313" key="2">
    <source>
        <dbReference type="Proteomes" id="UP000321863"/>
    </source>
</evidence>
<evidence type="ECO:0000313" key="1">
    <source>
        <dbReference type="EMBL" id="GEN76870.1"/>
    </source>
</evidence>
<name>A0A511YNV4_9FLAO</name>
<comment type="caution">
    <text evidence="1">The sequence shown here is derived from an EMBL/GenBank/DDBJ whole genome shotgun (WGS) entry which is preliminary data.</text>
</comment>
<accession>A0A511YNV4</accession>
<dbReference type="EMBL" id="BJYJ01000014">
    <property type="protein sequence ID" value="GEN76870.1"/>
    <property type="molecule type" value="Genomic_DNA"/>
</dbReference>
<proteinExistence type="predicted"/>
<reference evidence="1 2" key="1">
    <citation type="submission" date="2019-07" db="EMBL/GenBank/DDBJ databases">
        <title>Whole genome shotgun sequence of Chryseobacterium hagamense NBRC 105253.</title>
        <authorList>
            <person name="Hosoyama A."/>
            <person name="Uohara A."/>
            <person name="Ohji S."/>
            <person name="Ichikawa N."/>
        </authorList>
    </citation>
    <scope>NUCLEOTIDE SEQUENCE [LARGE SCALE GENOMIC DNA]</scope>
    <source>
        <strain evidence="1 2">NBRC 105253</strain>
    </source>
</reference>
<sequence>MQLGKYNTVIERVELTEQTRGINRKLTFEPMSSSISLNGKINKTELPPANWKNITEEASSIDLSKISTYASPTTGRYSDSALSSAIIITSGGKTYESSSFDAGIPPKELEGLYRLLRGKSQIIKKK</sequence>
<organism evidence="1 2">
    <name type="scientific">Chryseobacterium hagamense</name>
    <dbReference type="NCBI Taxonomy" id="395935"/>
    <lineage>
        <taxon>Bacteria</taxon>
        <taxon>Pseudomonadati</taxon>
        <taxon>Bacteroidota</taxon>
        <taxon>Flavobacteriia</taxon>
        <taxon>Flavobacteriales</taxon>
        <taxon>Weeksellaceae</taxon>
        <taxon>Chryseobacterium group</taxon>
        <taxon>Chryseobacterium</taxon>
    </lineage>
</organism>
<dbReference type="AlphaFoldDB" id="A0A511YNV4"/>